<dbReference type="InterPro" id="IPR029058">
    <property type="entry name" value="AB_hydrolase_fold"/>
</dbReference>
<dbReference type="AlphaFoldDB" id="A0A5C8PKY2"/>
<dbReference type="InterPro" id="IPR050261">
    <property type="entry name" value="FrsA_esterase"/>
</dbReference>
<keyword evidence="1" id="KW-0378">Hydrolase</keyword>
<sequence length="349" mass="37672">MGRHYRRDSVRTRRATCQHAARSPLGQGHAPYPGRMVLCRMLSSALADSSTATTPPAESITLASLSPDVPIAVAPQAIRALLFRPGGGASRAPAMVILSSSAGIQRHRELFYADAMVRAGISACVVDSFGPRGVRTTVVDQSLVTAYQMECDAHAALQWLRQDSRIDPARIGIMGVSKGGVVAVNSAIAVRRRWRGIDDIFALHVGICPGCVAQHRDATTTGAPMFLMLAEHDDYTPAHYAITYAGRMRDAGNRGIRIKVYKAHHGWESIGPVYHIAKAQNFSSCPNLIEDDGRHFVPTAGRTMSESDYRAWVRQAGLLQYGAHAGGGTLALKQRATGDLITFLRANGF</sequence>
<proteinExistence type="predicted"/>
<dbReference type="OrthoDB" id="9771666at2"/>
<organism evidence="4 5">
    <name type="scientific">Vineibacter terrae</name>
    <dbReference type="NCBI Taxonomy" id="2586908"/>
    <lineage>
        <taxon>Bacteria</taxon>
        <taxon>Pseudomonadati</taxon>
        <taxon>Pseudomonadota</taxon>
        <taxon>Alphaproteobacteria</taxon>
        <taxon>Hyphomicrobiales</taxon>
        <taxon>Vineibacter</taxon>
    </lineage>
</organism>
<dbReference type="InterPro" id="IPR002925">
    <property type="entry name" value="Dienelactn_hydro"/>
</dbReference>
<dbReference type="EMBL" id="VDUZ01000017">
    <property type="protein sequence ID" value="TXL74607.1"/>
    <property type="molecule type" value="Genomic_DNA"/>
</dbReference>
<dbReference type="Pfam" id="PF01738">
    <property type="entry name" value="DLH"/>
    <property type="match status" value="1"/>
</dbReference>
<evidence type="ECO:0000256" key="2">
    <source>
        <dbReference type="SAM" id="MobiDB-lite"/>
    </source>
</evidence>
<feature type="compositionally biased region" description="Basic residues" evidence="2">
    <location>
        <begin position="1"/>
        <end position="16"/>
    </location>
</feature>
<feature type="domain" description="Dienelactone hydrolase" evidence="3">
    <location>
        <begin position="78"/>
        <end position="268"/>
    </location>
</feature>
<dbReference type="GO" id="GO:0006508">
    <property type="term" value="P:proteolysis"/>
    <property type="evidence" value="ECO:0007669"/>
    <property type="project" value="InterPro"/>
</dbReference>
<dbReference type="GO" id="GO:0052689">
    <property type="term" value="F:carboxylic ester hydrolase activity"/>
    <property type="evidence" value="ECO:0007669"/>
    <property type="project" value="UniProtKB-ARBA"/>
</dbReference>
<comment type="caution">
    <text evidence="4">The sequence shown here is derived from an EMBL/GenBank/DDBJ whole genome shotgun (WGS) entry which is preliminary data.</text>
</comment>
<dbReference type="PANTHER" id="PTHR22946">
    <property type="entry name" value="DIENELACTONE HYDROLASE DOMAIN-CONTAINING PROTEIN-RELATED"/>
    <property type="match status" value="1"/>
</dbReference>
<name>A0A5C8PKY2_9HYPH</name>
<evidence type="ECO:0000313" key="4">
    <source>
        <dbReference type="EMBL" id="TXL74607.1"/>
    </source>
</evidence>
<gene>
    <name evidence="4" type="ORF">FHP25_16120</name>
</gene>
<evidence type="ECO:0000313" key="5">
    <source>
        <dbReference type="Proteomes" id="UP000321638"/>
    </source>
</evidence>
<dbReference type="InterPro" id="IPR002471">
    <property type="entry name" value="Pept_S9_AS"/>
</dbReference>
<evidence type="ECO:0000256" key="1">
    <source>
        <dbReference type="ARBA" id="ARBA00022801"/>
    </source>
</evidence>
<keyword evidence="5" id="KW-1185">Reference proteome</keyword>
<feature type="region of interest" description="Disordered" evidence="2">
    <location>
        <begin position="1"/>
        <end position="28"/>
    </location>
</feature>
<dbReference type="Gene3D" id="3.40.50.1820">
    <property type="entry name" value="alpha/beta hydrolase"/>
    <property type="match status" value="1"/>
</dbReference>
<dbReference type="GO" id="GO:0004252">
    <property type="term" value="F:serine-type endopeptidase activity"/>
    <property type="evidence" value="ECO:0007669"/>
    <property type="project" value="InterPro"/>
</dbReference>
<dbReference type="PANTHER" id="PTHR22946:SF9">
    <property type="entry name" value="POLYKETIDE TRANSFERASE AF380"/>
    <property type="match status" value="1"/>
</dbReference>
<reference evidence="4 5" key="1">
    <citation type="submission" date="2019-06" db="EMBL/GenBank/DDBJ databases">
        <title>New taxonomy in bacterial strain CC-CFT640, isolated from vineyard.</title>
        <authorList>
            <person name="Lin S.-Y."/>
            <person name="Tsai C.-F."/>
            <person name="Young C.-C."/>
        </authorList>
    </citation>
    <scope>NUCLEOTIDE SEQUENCE [LARGE SCALE GENOMIC DNA]</scope>
    <source>
        <strain evidence="4 5">CC-CFT640</strain>
    </source>
</reference>
<dbReference type="SUPFAM" id="SSF53474">
    <property type="entry name" value="alpha/beta-Hydrolases"/>
    <property type="match status" value="1"/>
</dbReference>
<accession>A0A5C8PKY2</accession>
<protein>
    <recommendedName>
        <fullName evidence="3">Dienelactone hydrolase domain-containing protein</fullName>
    </recommendedName>
</protein>
<dbReference type="PROSITE" id="PS00708">
    <property type="entry name" value="PRO_ENDOPEP_SER"/>
    <property type="match status" value="1"/>
</dbReference>
<dbReference type="Proteomes" id="UP000321638">
    <property type="component" value="Unassembled WGS sequence"/>
</dbReference>
<evidence type="ECO:0000259" key="3">
    <source>
        <dbReference type="Pfam" id="PF01738"/>
    </source>
</evidence>